<dbReference type="Pfam" id="PF18758">
    <property type="entry name" value="KDZ"/>
    <property type="match status" value="1"/>
</dbReference>
<name>A0A0C3P1S4_PISTI</name>
<reference evidence="1 2" key="1">
    <citation type="submission" date="2014-04" db="EMBL/GenBank/DDBJ databases">
        <authorList>
            <consortium name="DOE Joint Genome Institute"/>
            <person name="Kuo A."/>
            <person name="Kohler A."/>
            <person name="Costa M.D."/>
            <person name="Nagy L.G."/>
            <person name="Floudas D."/>
            <person name="Copeland A."/>
            <person name="Barry K.W."/>
            <person name="Cichocki N."/>
            <person name="Veneault-Fourrey C."/>
            <person name="LaButti K."/>
            <person name="Lindquist E.A."/>
            <person name="Lipzen A."/>
            <person name="Lundell T."/>
            <person name="Morin E."/>
            <person name="Murat C."/>
            <person name="Sun H."/>
            <person name="Tunlid A."/>
            <person name="Henrissat B."/>
            <person name="Grigoriev I.V."/>
            <person name="Hibbett D.S."/>
            <person name="Martin F."/>
            <person name="Nordberg H.P."/>
            <person name="Cantor M.N."/>
            <person name="Hua S.X."/>
        </authorList>
    </citation>
    <scope>NUCLEOTIDE SEQUENCE [LARGE SCALE GENOMIC DNA]</scope>
    <source>
        <strain evidence="1 2">Marx 270</strain>
    </source>
</reference>
<sequence length="135" mass="15428">NYSICSALDYHSESITKALVIYDVGCQWSINFQSWVKSSCSLHLPPSLEIIPAVGKFHLAAHKLSCFPRYSLNFIKGAGHLDGEILETLWAPFNKISSTARSMTQAHRQEVYDDHMRDSNWKKIVNMGERPFLQR</sequence>
<evidence type="ECO:0000313" key="1">
    <source>
        <dbReference type="EMBL" id="KIO01284.1"/>
    </source>
</evidence>
<proteinExistence type="predicted"/>
<accession>A0A0C3P1S4</accession>
<gene>
    <name evidence="1" type="ORF">M404DRAFT_150518</name>
</gene>
<keyword evidence="2" id="KW-1185">Reference proteome</keyword>
<dbReference type="EMBL" id="KN831989">
    <property type="protein sequence ID" value="KIO01284.1"/>
    <property type="molecule type" value="Genomic_DNA"/>
</dbReference>
<reference evidence="2" key="2">
    <citation type="submission" date="2015-01" db="EMBL/GenBank/DDBJ databases">
        <title>Evolutionary Origins and Diversification of the Mycorrhizal Mutualists.</title>
        <authorList>
            <consortium name="DOE Joint Genome Institute"/>
            <consortium name="Mycorrhizal Genomics Consortium"/>
            <person name="Kohler A."/>
            <person name="Kuo A."/>
            <person name="Nagy L.G."/>
            <person name="Floudas D."/>
            <person name="Copeland A."/>
            <person name="Barry K.W."/>
            <person name="Cichocki N."/>
            <person name="Veneault-Fourrey C."/>
            <person name="LaButti K."/>
            <person name="Lindquist E.A."/>
            <person name="Lipzen A."/>
            <person name="Lundell T."/>
            <person name="Morin E."/>
            <person name="Murat C."/>
            <person name="Riley R."/>
            <person name="Ohm R."/>
            <person name="Sun H."/>
            <person name="Tunlid A."/>
            <person name="Henrissat B."/>
            <person name="Grigoriev I.V."/>
            <person name="Hibbett D.S."/>
            <person name="Martin F."/>
        </authorList>
    </citation>
    <scope>NUCLEOTIDE SEQUENCE [LARGE SCALE GENOMIC DNA]</scope>
    <source>
        <strain evidence="2">Marx 270</strain>
    </source>
</reference>
<organism evidence="1 2">
    <name type="scientific">Pisolithus tinctorius Marx 270</name>
    <dbReference type="NCBI Taxonomy" id="870435"/>
    <lineage>
        <taxon>Eukaryota</taxon>
        <taxon>Fungi</taxon>
        <taxon>Dikarya</taxon>
        <taxon>Basidiomycota</taxon>
        <taxon>Agaricomycotina</taxon>
        <taxon>Agaricomycetes</taxon>
        <taxon>Agaricomycetidae</taxon>
        <taxon>Boletales</taxon>
        <taxon>Sclerodermatineae</taxon>
        <taxon>Pisolithaceae</taxon>
        <taxon>Pisolithus</taxon>
    </lineage>
</organism>
<dbReference type="InterPro" id="IPR040521">
    <property type="entry name" value="KDZ"/>
</dbReference>
<dbReference type="OrthoDB" id="3222357at2759"/>
<dbReference type="InParanoid" id="A0A0C3P1S4"/>
<dbReference type="AlphaFoldDB" id="A0A0C3P1S4"/>
<evidence type="ECO:0000313" key="2">
    <source>
        <dbReference type="Proteomes" id="UP000054217"/>
    </source>
</evidence>
<protein>
    <submittedName>
        <fullName evidence="1">Uncharacterized protein</fullName>
    </submittedName>
</protein>
<dbReference type="Proteomes" id="UP000054217">
    <property type="component" value="Unassembled WGS sequence"/>
</dbReference>
<feature type="non-terminal residue" evidence="1">
    <location>
        <position position="1"/>
    </location>
</feature>
<dbReference type="HOGENOM" id="CLU_003703_5_2_1"/>